<dbReference type="PROSITE" id="PS01151">
    <property type="entry name" value="FIMBRIAL_USHER"/>
    <property type="match status" value="1"/>
</dbReference>
<dbReference type="NCBIfam" id="NF011760">
    <property type="entry name" value="PRK15213.1"/>
    <property type="match status" value="1"/>
</dbReference>
<dbReference type="GO" id="GO:0015473">
    <property type="term" value="F:fimbrial usher porin activity"/>
    <property type="evidence" value="ECO:0007669"/>
    <property type="project" value="InterPro"/>
</dbReference>
<comment type="subcellular location">
    <subcellularLocation>
        <location evidence="1 10">Cell outer membrane</location>
        <topology evidence="1 10">Multi-pass membrane protein</topology>
    </subcellularLocation>
</comment>
<evidence type="ECO:0000256" key="2">
    <source>
        <dbReference type="ARBA" id="ARBA00008064"/>
    </source>
</evidence>
<dbReference type="Gene3D" id="3.10.20.410">
    <property type="match status" value="1"/>
</dbReference>
<evidence type="ECO:0000259" key="11">
    <source>
        <dbReference type="Pfam" id="PF13954"/>
    </source>
</evidence>
<evidence type="ECO:0000256" key="9">
    <source>
        <dbReference type="ARBA" id="ARBA00023237"/>
    </source>
</evidence>
<evidence type="ECO:0000256" key="10">
    <source>
        <dbReference type="RuleBase" id="RU003884"/>
    </source>
</evidence>
<dbReference type="InterPro" id="IPR018030">
    <property type="entry name" value="Fimbrial_membr_usher_CS"/>
</dbReference>
<keyword evidence="3 10" id="KW-0813">Transport</keyword>
<evidence type="ECO:0000313" key="13">
    <source>
        <dbReference type="Proteomes" id="UP000037735"/>
    </source>
</evidence>
<evidence type="ECO:0000256" key="8">
    <source>
        <dbReference type="ARBA" id="ARBA00023136"/>
    </source>
</evidence>
<geneLocation type="plasmid" evidence="12">
    <name>unnamed</name>
</geneLocation>
<dbReference type="Pfam" id="PF13954">
    <property type="entry name" value="PapC_N"/>
    <property type="match status" value="1"/>
</dbReference>
<name>A0A0S4K109_SALEN</name>
<proteinExistence type="inferred from homology"/>
<keyword evidence="9 10" id="KW-0998">Cell outer membrane</keyword>
<dbReference type="PANTHER" id="PTHR30451">
    <property type="entry name" value="OUTER MEMBRANE USHER PROTEIN"/>
    <property type="match status" value="1"/>
</dbReference>
<dbReference type="EMBL" id="LIHI01000014">
    <property type="protein sequence ID" value="KOX81623.1"/>
    <property type="molecule type" value="Genomic_DNA"/>
</dbReference>
<dbReference type="SUPFAM" id="SSF141729">
    <property type="entry name" value="FimD N-terminal domain-like"/>
    <property type="match status" value="1"/>
</dbReference>
<dbReference type="PANTHER" id="PTHR30451:SF21">
    <property type="entry name" value="FIMBRIAL USHER DOMAIN-CONTAINING PROTEIN YDET-RELATED"/>
    <property type="match status" value="1"/>
</dbReference>
<organism evidence="12 13">
    <name type="scientific">Salmonella enteritidis</name>
    <dbReference type="NCBI Taxonomy" id="149539"/>
    <lineage>
        <taxon>Bacteria</taxon>
        <taxon>Pseudomonadati</taxon>
        <taxon>Pseudomonadota</taxon>
        <taxon>Gammaproteobacteria</taxon>
        <taxon>Enterobacterales</taxon>
        <taxon>Enterobacteriaceae</taxon>
        <taxon>Salmonella</taxon>
    </lineage>
</organism>
<keyword evidence="7" id="KW-0732">Signal</keyword>
<dbReference type="Gene3D" id="2.60.40.2610">
    <property type="entry name" value="Outer membrane usher protein FimD, plug domain"/>
    <property type="match status" value="1"/>
</dbReference>
<dbReference type="InterPro" id="IPR025885">
    <property type="entry name" value="PapC_N"/>
</dbReference>
<dbReference type="Pfam" id="PF00577">
    <property type="entry name" value="Usher"/>
    <property type="match status" value="1"/>
</dbReference>
<keyword evidence="6 10" id="KW-0812">Transmembrane</keyword>
<evidence type="ECO:0000256" key="3">
    <source>
        <dbReference type="ARBA" id="ARBA00022448"/>
    </source>
</evidence>
<dbReference type="InterPro" id="IPR000015">
    <property type="entry name" value="Fimb_usher"/>
</dbReference>
<gene>
    <name evidence="12" type="ORF">ABA47_4494</name>
</gene>
<comment type="caution">
    <text evidence="12">The sequence shown here is derived from an EMBL/GenBank/DDBJ whole genome shotgun (WGS) entry which is preliminary data.</text>
</comment>
<keyword evidence="4" id="KW-1134">Transmembrane beta strand</keyword>
<dbReference type="InterPro" id="IPR037224">
    <property type="entry name" value="PapC_N_sf"/>
</dbReference>
<comment type="similarity">
    <text evidence="2 10">Belongs to the fimbrial export usher family.</text>
</comment>
<accession>A0A0S4K109</accession>
<keyword evidence="8 10" id="KW-0472">Membrane</keyword>
<keyword evidence="12" id="KW-0614">Plasmid</keyword>
<evidence type="ECO:0000256" key="7">
    <source>
        <dbReference type="ARBA" id="ARBA00022729"/>
    </source>
</evidence>
<dbReference type="InterPro" id="IPR042186">
    <property type="entry name" value="FimD_plug_dom"/>
</dbReference>
<dbReference type="GO" id="GO:0009279">
    <property type="term" value="C:cell outer membrane"/>
    <property type="evidence" value="ECO:0007669"/>
    <property type="project" value="UniProtKB-SubCell"/>
</dbReference>
<dbReference type="Proteomes" id="UP000037735">
    <property type="component" value="Unassembled WGS sequence"/>
</dbReference>
<evidence type="ECO:0000256" key="4">
    <source>
        <dbReference type="ARBA" id="ARBA00022452"/>
    </source>
</evidence>
<dbReference type="GO" id="GO:0009297">
    <property type="term" value="P:pilus assembly"/>
    <property type="evidence" value="ECO:0007669"/>
    <property type="project" value="InterPro"/>
</dbReference>
<dbReference type="AlphaFoldDB" id="A0A0S4K109"/>
<sequence>MQFPPERDCLSQGVVVSFHHRVFKLSALSLALFSHLSFASTDSELNLDFLQGMGAIPSVLKSGSDFPAGQYYVDVIVNQENVGKARLSITPQEESANALCLSPEWLKAAGVPVRLEGYASTLDAAKQCYVLSRNPYTKVDFSYGSQSLVFSIPQSFLVSKTDPSRWDYGVPAARLKYSANASQTSGQSTSAYANADLMVNLGRWVLASNMSASRYADGSGEFTARDITLSTAISQVQGDLLLGKSQTRSALFSDFGFYGAALRSNSNMLPWEARGYAPLITGVANSTSRVTISQNGYTVYSKVVPPGPYQLDDVRSVGNGDLVVTVEDASGHKTTTVYPVTTLPTLLRPGEIEYNVAAGRKSSNYQLKKPFRDGESGTFWMGSVGYGFDSTTLNAASILHGKYQAGGVSVTQALGGFGAVSAGMNLSQAKYDNGDNKRGHSVSAKYAKSFSDSSDLQLLAYRYQSKGYVEFADFYSTDRYTRYNTKSRYEMRLSQRLGNSNLNLAGWQEDYWWMKGKATGGDVSLSTTILDGVSVFLNGSYSKRPYLDKPDYSTSLSFSIPFTLGGVRHYSSTGLSYSSSGRMGMNSGVSASPTDRLSYGLNTNLSDKGDRSLNGNLSYGFDAIQTNMMLSQGRDNTTVSGSVSGTILGTADSGLMMTKETGNTLGVARIPGVKGVRINGSAPTNSKGYTVVNLSDYSLNRVSVDMENVPDDLELQTTSFNVVPTEKAVVYREFGAEHVLRYILRVKERDGRILNGGSAQTEQGLDAGFIAGNGVLLMNMLSAPSRVSVERGDGSVCHFSVKGIVPNTGKVQEVYCE</sequence>
<keyword evidence="5 10" id="KW-1029">Fimbrium biogenesis</keyword>
<feature type="domain" description="PapC N-terminal" evidence="11">
    <location>
        <begin position="46"/>
        <end position="181"/>
    </location>
</feature>
<evidence type="ECO:0000256" key="5">
    <source>
        <dbReference type="ARBA" id="ARBA00022558"/>
    </source>
</evidence>
<protein>
    <submittedName>
        <fullName evidence="12">P pilus assembly protein porin PapC</fullName>
    </submittedName>
</protein>
<evidence type="ECO:0000256" key="6">
    <source>
        <dbReference type="ARBA" id="ARBA00022692"/>
    </source>
</evidence>
<dbReference type="Gene3D" id="2.60.40.3110">
    <property type="match status" value="1"/>
</dbReference>
<evidence type="ECO:0000256" key="1">
    <source>
        <dbReference type="ARBA" id="ARBA00004571"/>
    </source>
</evidence>
<reference evidence="12 13" key="1">
    <citation type="submission" date="2015-08" db="EMBL/GenBank/DDBJ databases">
        <title>Draft genome sequence of a Salmonella Enteritidis strain from day-old chicks.</title>
        <authorList>
            <person name="Clemente L."/>
            <person name="Jones-Dias D."/>
            <person name="Egas C."/>
            <person name="Fookes M."/>
            <person name="Thomson N.R."/>
            <person name="Manageiro V."/>
            <person name="Canica M."/>
        </authorList>
    </citation>
    <scope>NUCLEOTIDE SEQUENCE [LARGE SCALE GENOMIC DNA]</scope>
    <source>
        <strain evidence="12 13">LV60</strain>
        <plasmid evidence="12">unnamed</plasmid>
    </source>
</reference>
<evidence type="ECO:0000313" key="12">
    <source>
        <dbReference type="EMBL" id="KOX81623.1"/>
    </source>
</evidence>